<dbReference type="EMBL" id="CP020570">
    <property type="protein sequence ID" value="ARF60543.1"/>
    <property type="molecule type" value="Genomic_DNA"/>
</dbReference>
<evidence type="ECO:0000256" key="2">
    <source>
        <dbReference type="SAM" id="SignalP"/>
    </source>
</evidence>
<protein>
    <recommendedName>
        <fullName evidence="5">Lipoprotein</fullName>
    </recommendedName>
</protein>
<keyword evidence="2" id="KW-0732">Signal</keyword>
<dbReference type="RefSeq" id="WP_030292740.1">
    <property type="nucleotide sequence ID" value="NZ_CP020570.1"/>
</dbReference>
<dbReference type="OrthoDB" id="4338732at2"/>
<name>A0A1V0U5R8_STRVN</name>
<proteinExistence type="predicted"/>
<dbReference type="KEGG" id="svu:B1H20_03405"/>
<feature type="region of interest" description="Disordered" evidence="1">
    <location>
        <begin position="25"/>
        <end position="124"/>
    </location>
</feature>
<dbReference type="Proteomes" id="UP000192445">
    <property type="component" value="Chromosome"/>
</dbReference>
<organism evidence="3 4">
    <name type="scientific">Streptomyces violaceoruber</name>
    <dbReference type="NCBI Taxonomy" id="1935"/>
    <lineage>
        <taxon>Bacteria</taxon>
        <taxon>Bacillati</taxon>
        <taxon>Actinomycetota</taxon>
        <taxon>Actinomycetes</taxon>
        <taxon>Kitasatosporales</taxon>
        <taxon>Streptomycetaceae</taxon>
        <taxon>Streptomyces</taxon>
        <taxon>Streptomyces violaceoruber group</taxon>
    </lineage>
</organism>
<evidence type="ECO:0008006" key="5">
    <source>
        <dbReference type="Google" id="ProtNLM"/>
    </source>
</evidence>
<feature type="compositionally biased region" description="Low complexity" evidence="1">
    <location>
        <begin position="83"/>
        <end position="95"/>
    </location>
</feature>
<evidence type="ECO:0000313" key="3">
    <source>
        <dbReference type="EMBL" id="ARF60543.1"/>
    </source>
</evidence>
<feature type="chain" id="PRO_5038706521" description="Lipoprotein" evidence="2">
    <location>
        <begin position="18"/>
        <end position="155"/>
    </location>
</feature>
<accession>A0A1V0U5R8</accession>
<evidence type="ECO:0000256" key="1">
    <source>
        <dbReference type="SAM" id="MobiDB-lite"/>
    </source>
</evidence>
<gene>
    <name evidence="3" type="ORF">B1H20_03405</name>
</gene>
<reference evidence="3 4" key="1">
    <citation type="submission" date="2017-03" db="EMBL/GenBank/DDBJ databases">
        <title>Complete Genome Sequence of a natural compounds producer, Streptomyces violaceus S21.</title>
        <authorList>
            <person name="Zhong C."/>
            <person name="Zhao Z."/>
            <person name="Fu J."/>
            <person name="Zong G."/>
            <person name="Qin R."/>
            <person name="Cao G."/>
        </authorList>
    </citation>
    <scope>NUCLEOTIDE SEQUENCE [LARGE SCALE GENOMIC DNA]</scope>
    <source>
        <strain evidence="3 4">S21</strain>
    </source>
</reference>
<dbReference type="PROSITE" id="PS51257">
    <property type="entry name" value="PROKAR_LIPOPROTEIN"/>
    <property type="match status" value="1"/>
</dbReference>
<feature type="signal peptide" evidence="2">
    <location>
        <begin position="1"/>
        <end position="17"/>
    </location>
</feature>
<dbReference type="AlphaFoldDB" id="A0A1V0U5R8"/>
<feature type="compositionally biased region" description="Low complexity" evidence="1">
    <location>
        <begin position="38"/>
        <end position="53"/>
    </location>
</feature>
<evidence type="ECO:0000313" key="4">
    <source>
        <dbReference type="Proteomes" id="UP000192445"/>
    </source>
</evidence>
<sequence>MQRTRIAATLLAGLAVAAVSGCVSVEPGAVPSPRPGTAGPVQDVAPQVVQPPAREALEAVPGPSPSPARASSPAPPAPDAGPPRRSGPADAAPPAERADPPRQRTPRRPRAAPPVVAPAVPRLPGGADVCALGRGYGKWPAGSPQSRICSEAYGR</sequence>